<dbReference type="AlphaFoldDB" id="A0A1V4IJL3"/>
<dbReference type="GO" id="GO:0000976">
    <property type="term" value="F:transcription cis-regulatory region binding"/>
    <property type="evidence" value="ECO:0007669"/>
    <property type="project" value="TreeGrafter"/>
</dbReference>
<keyword evidence="6" id="KW-1185">Reference proteome</keyword>
<evidence type="ECO:0000256" key="2">
    <source>
        <dbReference type="ARBA" id="ARBA00023125"/>
    </source>
</evidence>
<comment type="caution">
    <text evidence="5">The sequence shown here is derived from an EMBL/GenBank/DDBJ whole genome shotgun (WGS) entry which is preliminary data.</text>
</comment>
<dbReference type="SUPFAM" id="SSF47413">
    <property type="entry name" value="lambda repressor-like DNA-binding domains"/>
    <property type="match status" value="1"/>
</dbReference>
<evidence type="ECO:0000259" key="4">
    <source>
        <dbReference type="PROSITE" id="PS50932"/>
    </source>
</evidence>
<dbReference type="InterPro" id="IPR046335">
    <property type="entry name" value="LacI/GalR-like_sensor"/>
</dbReference>
<dbReference type="PROSITE" id="PS50932">
    <property type="entry name" value="HTH_LACI_2"/>
    <property type="match status" value="1"/>
</dbReference>
<protein>
    <submittedName>
        <fullName evidence="5">Ribose operon repressor</fullName>
    </submittedName>
</protein>
<organism evidence="5 6">
    <name type="scientific">Clostridium oryzae</name>
    <dbReference type="NCBI Taxonomy" id="1450648"/>
    <lineage>
        <taxon>Bacteria</taxon>
        <taxon>Bacillati</taxon>
        <taxon>Bacillota</taxon>
        <taxon>Clostridia</taxon>
        <taxon>Eubacteriales</taxon>
        <taxon>Clostridiaceae</taxon>
        <taxon>Clostridium</taxon>
    </lineage>
</organism>
<dbReference type="EMBL" id="MZGV01000036">
    <property type="protein sequence ID" value="OPJ60030.1"/>
    <property type="molecule type" value="Genomic_DNA"/>
</dbReference>
<accession>A0A1V4IJL3</accession>
<proteinExistence type="predicted"/>
<dbReference type="CDD" id="cd01392">
    <property type="entry name" value="HTH_LacI"/>
    <property type="match status" value="1"/>
</dbReference>
<dbReference type="Gene3D" id="1.10.260.40">
    <property type="entry name" value="lambda repressor-like DNA-binding domains"/>
    <property type="match status" value="1"/>
</dbReference>
<feature type="domain" description="HTH lacI-type" evidence="4">
    <location>
        <begin position="6"/>
        <end position="60"/>
    </location>
</feature>
<evidence type="ECO:0000256" key="3">
    <source>
        <dbReference type="ARBA" id="ARBA00023163"/>
    </source>
</evidence>
<keyword evidence="2" id="KW-0238">DNA-binding</keyword>
<dbReference type="Pfam" id="PF00356">
    <property type="entry name" value="LacI"/>
    <property type="match status" value="1"/>
</dbReference>
<evidence type="ECO:0000313" key="5">
    <source>
        <dbReference type="EMBL" id="OPJ60030.1"/>
    </source>
</evidence>
<dbReference type="SMART" id="SM00354">
    <property type="entry name" value="HTH_LACI"/>
    <property type="match status" value="1"/>
</dbReference>
<evidence type="ECO:0000256" key="1">
    <source>
        <dbReference type="ARBA" id="ARBA00023015"/>
    </source>
</evidence>
<dbReference type="OrthoDB" id="9796186at2"/>
<dbReference type="Pfam" id="PF13377">
    <property type="entry name" value="Peripla_BP_3"/>
    <property type="match status" value="1"/>
</dbReference>
<dbReference type="PRINTS" id="PR00036">
    <property type="entry name" value="HTHLACI"/>
</dbReference>
<dbReference type="STRING" id="1450648.CLORY_30040"/>
<name>A0A1V4IJL3_9CLOT</name>
<dbReference type="GO" id="GO:0003700">
    <property type="term" value="F:DNA-binding transcription factor activity"/>
    <property type="evidence" value="ECO:0007669"/>
    <property type="project" value="TreeGrafter"/>
</dbReference>
<dbReference type="InterPro" id="IPR000843">
    <property type="entry name" value="HTH_LacI"/>
</dbReference>
<keyword evidence="3" id="KW-0804">Transcription</keyword>
<dbReference type="Proteomes" id="UP000190080">
    <property type="component" value="Unassembled WGS sequence"/>
</dbReference>
<evidence type="ECO:0000313" key="6">
    <source>
        <dbReference type="Proteomes" id="UP000190080"/>
    </source>
</evidence>
<keyword evidence="1" id="KW-0805">Transcription regulation</keyword>
<dbReference type="PANTHER" id="PTHR30146">
    <property type="entry name" value="LACI-RELATED TRANSCRIPTIONAL REPRESSOR"/>
    <property type="match status" value="1"/>
</dbReference>
<dbReference type="PROSITE" id="PS00356">
    <property type="entry name" value="HTH_LACI_1"/>
    <property type="match status" value="1"/>
</dbReference>
<gene>
    <name evidence="5" type="primary">rbsR_3</name>
    <name evidence="5" type="ORF">CLORY_30040</name>
</gene>
<dbReference type="Gene3D" id="3.40.50.2300">
    <property type="match status" value="2"/>
</dbReference>
<sequence>MNTKKVTIKDVAKEAGVSIATVSYVINKIDKVADDKIRRVNEAIEKLKYEPNLAARSLVKREARIIAVITSAEDRISLLTANPFFHEFINGVEFRCRKSGYSTLIMGINDNEKFTSIIKGGNISGVIVTGYISKDKIKMLNDVTFPTLMLDQEKDSDNFIYLNTQDEKGAFLATEYLIKKGHKNIGLLTGQLWESPVYRSRFDGYRAALEKNGIKFIEDYVFQTQISYEGGVDIAKQVIPSIGKMTSLFCASDIVAIGLIKELYHHNVYVPKDLSVIGFDNIQNSKYFIPELTTISQNIFEKGEKAAELIISKLDNTYKSTDNEFIIPVSLVERESVLNL</sequence>
<dbReference type="RefSeq" id="WP_079425885.1">
    <property type="nucleotide sequence ID" value="NZ_MZGV01000036.1"/>
</dbReference>
<dbReference type="CDD" id="cd06267">
    <property type="entry name" value="PBP1_LacI_sugar_binding-like"/>
    <property type="match status" value="1"/>
</dbReference>
<reference evidence="5 6" key="1">
    <citation type="submission" date="2017-03" db="EMBL/GenBank/DDBJ databases">
        <title>Genome sequence of Clostridium oryzae DSM 28571.</title>
        <authorList>
            <person name="Poehlein A."/>
            <person name="Daniel R."/>
        </authorList>
    </citation>
    <scope>NUCLEOTIDE SEQUENCE [LARGE SCALE GENOMIC DNA]</scope>
    <source>
        <strain evidence="5 6">DSM 28571</strain>
    </source>
</reference>
<dbReference type="PANTHER" id="PTHR30146:SF24">
    <property type="entry name" value="XYLOSE OPERON REGULATORY PROTEIN"/>
    <property type="match status" value="1"/>
</dbReference>
<dbReference type="InterPro" id="IPR028082">
    <property type="entry name" value="Peripla_BP_I"/>
</dbReference>
<dbReference type="InterPro" id="IPR010982">
    <property type="entry name" value="Lambda_DNA-bd_dom_sf"/>
</dbReference>
<dbReference type="SUPFAM" id="SSF53822">
    <property type="entry name" value="Periplasmic binding protein-like I"/>
    <property type="match status" value="1"/>
</dbReference>